<proteinExistence type="predicted"/>
<gene>
    <name evidence="1" type="ORF">EV184_11558</name>
</gene>
<evidence type="ECO:0000313" key="1">
    <source>
        <dbReference type="EMBL" id="TCN27600.1"/>
    </source>
</evidence>
<accession>A0A4V2RE78</accession>
<dbReference type="EMBL" id="SLVU01000015">
    <property type="protein sequence ID" value="TCN27600.1"/>
    <property type="molecule type" value="Genomic_DNA"/>
</dbReference>
<dbReference type="RefSeq" id="WP_327421835.1">
    <property type="nucleotide sequence ID" value="NZ_SLVU01000015.1"/>
</dbReference>
<reference evidence="1 2" key="1">
    <citation type="submission" date="2019-03" db="EMBL/GenBank/DDBJ databases">
        <title>Genomic Encyclopedia of Type Strains, Phase IV (KMG-V): Genome sequencing to study the core and pangenomes of soil and plant-associated prokaryotes.</title>
        <authorList>
            <person name="Whitman W."/>
        </authorList>
    </citation>
    <scope>NUCLEOTIDE SEQUENCE [LARGE SCALE GENOMIC DNA]</scope>
    <source>
        <strain evidence="1 2">23C40</strain>
    </source>
</reference>
<evidence type="ECO:0000313" key="2">
    <source>
        <dbReference type="Proteomes" id="UP000295043"/>
    </source>
</evidence>
<name>A0A4V2RE78_9HYPH</name>
<comment type="caution">
    <text evidence="1">The sequence shown here is derived from an EMBL/GenBank/DDBJ whole genome shotgun (WGS) entry which is preliminary data.</text>
</comment>
<evidence type="ECO:0008006" key="3">
    <source>
        <dbReference type="Google" id="ProtNLM"/>
    </source>
</evidence>
<dbReference type="Proteomes" id="UP000295043">
    <property type="component" value="Unassembled WGS sequence"/>
</dbReference>
<dbReference type="AlphaFoldDB" id="A0A4V2RE78"/>
<protein>
    <recommendedName>
        <fullName evidence="3">AAA domain-containing protein</fullName>
    </recommendedName>
</protein>
<sequence>MKINYSVSNLRRLVSTPQVEIRPITILLGRNSVGKSTFLRSFPLLRQSVETKSSAPILWYGDYVDFGEFRGAVTNNDEDKSVRFSFNFEHFSTTVHSSDYIAVGGNIRANTRSLRFDDVGITYSVRSSAGLTGRDTITLTIPSLQLELSIGFADSRNFVRSLLLNGEELKPTFSDIEIYFSQGNIFANAAFFRIGKESKLVGEPKQSVFLRAIQKELDRYVDGRISRTTIASEGVKNITKE</sequence>
<organism evidence="1 2">
    <name type="scientific">Sinorhizobium americanum</name>
    <dbReference type="NCBI Taxonomy" id="194963"/>
    <lineage>
        <taxon>Bacteria</taxon>
        <taxon>Pseudomonadati</taxon>
        <taxon>Pseudomonadota</taxon>
        <taxon>Alphaproteobacteria</taxon>
        <taxon>Hyphomicrobiales</taxon>
        <taxon>Rhizobiaceae</taxon>
        <taxon>Sinorhizobium/Ensifer group</taxon>
        <taxon>Sinorhizobium</taxon>
    </lineage>
</organism>